<dbReference type="EMBL" id="JADINH010000058">
    <property type="protein sequence ID" value="MBO8415326.1"/>
    <property type="molecule type" value="Genomic_DNA"/>
</dbReference>
<evidence type="ECO:0000313" key="2">
    <source>
        <dbReference type="EMBL" id="MBO8415326.1"/>
    </source>
</evidence>
<sequence length="123" mass="12278">MLDKNLIFAFAAGAAVGVIGARYYKKHEAELSDKLDALRSRLQGAAGFGAEGADGAESAAADTGAAAAADDKAAAESELTLEELEAQKEHLEDLIAELQAKMQAKSQGGAAAAGTESAAGAGV</sequence>
<reference evidence="2" key="2">
    <citation type="journal article" date="2021" name="PeerJ">
        <title>Extensive microbial diversity within the chicken gut microbiome revealed by metagenomics and culture.</title>
        <authorList>
            <person name="Gilroy R."/>
            <person name="Ravi A."/>
            <person name="Getino M."/>
            <person name="Pursley I."/>
            <person name="Horton D.L."/>
            <person name="Alikhan N.F."/>
            <person name="Baker D."/>
            <person name="Gharbi K."/>
            <person name="Hall N."/>
            <person name="Watson M."/>
            <person name="Adriaenssens E.M."/>
            <person name="Foster-Nyarko E."/>
            <person name="Jarju S."/>
            <person name="Secka A."/>
            <person name="Antonio M."/>
            <person name="Oren A."/>
            <person name="Chaudhuri R.R."/>
            <person name="La Ragione R."/>
            <person name="Hildebrand F."/>
            <person name="Pallen M.J."/>
        </authorList>
    </citation>
    <scope>NUCLEOTIDE SEQUENCE</scope>
    <source>
        <strain evidence="2">17213</strain>
    </source>
</reference>
<reference evidence="2" key="1">
    <citation type="submission" date="2020-10" db="EMBL/GenBank/DDBJ databases">
        <authorList>
            <person name="Gilroy R."/>
        </authorList>
    </citation>
    <scope>NUCLEOTIDE SEQUENCE</scope>
    <source>
        <strain evidence="2">17213</strain>
    </source>
</reference>
<accession>A0A9D9GSR4</accession>
<evidence type="ECO:0000256" key="1">
    <source>
        <dbReference type="SAM" id="MobiDB-lite"/>
    </source>
</evidence>
<evidence type="ECO:0000313" key="3">
    <source>
        <dbReference type="Proteomes" id="UP000823631"/>
    </source>
</evidence>
<proteinExistence type="predicted"/>
<name>A0A9D9GSR4_9GAMM</name>
<feature type="compositionally biased region" description="Low complexity" evidence="1">
    <location>
        <begin position="59"/>
        <end position="68"/>
    </location>
</feature>
<protein>
    <submittedName>
        <fullName evidence="2">Uncharacterized protein</fullName>
    </submittedName>
</protein>
<comment type="caution">
    <text evidence="2">The sequence shown here is derived from an EMBL/GenBank/DDBJ whole genome shotgun (WGS) entry which is preliminary data.</text>
</comment>
<organism evidence="2 3">
    <name type="scientific">Candidatus Avisuccinivibrio stercorigallinarum</name>
    <dbReference type="NCBI Taxonomy" id="2840704"/>
    <lineage>
        <taxon>Bacteria</taxon>
        <taxon>Pseudomonadati</taxon>
        <taxon>Pseudomonadota</taxon>
        <taxon>Gammaproteobacteria</taxon>
        <taxon>Aeromonadales</taxon>
        <taxon>Succinivibrionaceae</taxon>
        <taxon>Succinivibrionaceae incertae sedis</taxon>
        <taxon>Candidatus Avisuccinivibrio</taxon>
    </lineage>
</organism>
<feature type="region of interest" description="Disordered" evidence="1">
    <location>
        <begin position="59"/>
        <end position="78"/>
    </location>
</feature>
<gene>
    <name evidence="2" type="ORF">IAB19_02970</name>
</gene>
<dbReference type="Proteomes" id="UP000823631">
    <property type="component" value="Unassembled WGS sequence"/>
</dbReference>
<dbReference type="AlphaFoldDB" id="A0A9D9GSR4"/>